<feature type="region of interest" description="Disordered" evidence="1">
    <location>
        <begin position="33"/>
        <end position="68"/>
    </location>
</feature>
<accession>W4FRY7</accession>
<feature type="compositionally biased region" description="Basic and acidic residues" evidence="1">
    <location>
        <begin position="35"/>
        <end position="49"/>
    </location>
</feature>
<dbReference type="GeneID" id="20816163"/>
<evidence type="ECO:0000313" key="2">
    <source>
        <dbReference type="EMBL" id="ETV70265.1"/>
    </source>
</evidence>
<dbReference type="VEuPathDB" id="FungiDB:H257_14167"/>
<protein>
    <submittedName>
        <fullName evidence="2">Uncharacterized protein</fullName>
    </submittedName>
</protein>
<evidence type="ECO:0000313" key="3">
    <source>
        <dbReference type="EMBL" id="ETV70266.1"/>
    </source>
</evidence>
<dbReference type="RefSeq" id="XP_009840224.1">
    <property type="nucleotide sequence ID" value="XM_009841922.1"/>
</dbReference>
<dbReference type="EMBL" id="KI913167">
    <property type="protein sequence ID" value="ETV70266.1"/>
    <property type="molecule type" value="Genomic_DNA"/>
</dbReference>
<dbReference type="RefSeq" id="XP_009840225.1">
    <property type="nucleotide sequence ID" value="XM_009841923.1"/>
</dbReference>
<dbReference type="GeneID" id="20816164"/>
<proteinExistence type="predicted"/>
<gene>
    <name evidence="2" type="ORF">H257_14167</name>
    <name evidence="3" type="ORF">H257_14168</name>
</gene>
<reference evidence="2" key="1">
    <citation type="submission" date="2013-12" db="EMBL/GenBank/DDBJ databases">
        <title>The Genome Sequence of Aphanomyces astaci APO3.</title>
        <authorList>
            <consortium name="The Broad Institute Genomics Platform"/>
            <person name="Russ C."/>
            <person name="Tyler B."/>
            <person name="van West P."/>
            <person name="Dieguez-Uribeondo J."/>
            <person name="Young S.K."/>
            <person name="Zeng Q."/>
            <person name="Gargeya S."/>
            <person name="Fitzgerald M."/>
            <person name="Abouelleil A."/>
            <person name="Alvarado L."/>
            <person name="Chapman S.B."/>
            <person name="Gainer-Dewar J."/>
            <person name="Goldberg J."/>
            <person name="Griggs A."/>
            <person name="Gujja S."/>
            <person name="Hansen M."/>
            <person name="Howarth C."/>
            <person name="Imamovic A."/>
            <person name="Ireland A."/>
            <person name="Larimer J."/>
            <person name="McCowan C."/>
            <person name="Murphy C."/>
            <person name="Pearson M."/>
            <person name="Poon T.W."/>
            <person name="Priest M."/>
            <person name="Roberts A."/>
            <person name="Saif S."/>
            <person name="Shea T."/>
            <person name="Sykes S."/>
            <person name="Wortman J."/>
            <person name="Nusbaum C."/>
            <person name="Birren B."/>
        </authorList>
    </citation>
    <scope>NUCLEOTIDE SEQUENCE [LARGE SCALE GENOMIC DNA]</scope>
    <source>
        <strain evidence="2">APO3</strain>
    </source>
</reference>
<dbReference type="AlphaFoldDB" id="W4FRY7"/>
<name>W4FRY7_APHAT</name>
<sequence length="98" mass="10894">MQQRRYTNAERKALLKKFHVSVLNDNQCCQQHANHSRDVERIASERSEDSGQPPPWPLGNTGRPGAEVIVPLQGRPAGKELLVSMAEHAARQSSLVVN</sequence>
<dbReference type="EMBL" id="KI913167">
    <property type="protein sequence ID" value="ETV70265.1"/>
    <property type="molecule type" value="Genomic_DNA"/>
</dbReference>
<evidence type="ECO:0000256" key="1">
    <source>
        <dbReference type="SAM" id="MobiDB-lite"/>
    </source>
</evidence>
<dbReference type="VEuPathDB" id="FungiDB:H257_14168"/>
<organism evidence="2">
    <name type="scientific">Aphanomyces astaci</name>
    <name type="common">Crayfish plague agent</name>
    <dbReference type="NCBI Taxonomy" id="112090"/>
    <lineage>
        <taxon>Eukaryota</taxon>
        <taxon>Sar</taxon>
        <taxon>Stramenopiles</taxon>
        <taxon>Oomycota</taxon>
        <taxon>Saprolegniomycetes</taxon>
        <taxon>Saprolegniales</taxon>
        <taxon>Verrucalvaceae</taxon>
        <taxon>Aphanomyces</taxon>
    </lineage>
</organism>